<keyword evidence="6" id="KW-1185">Reference proteome</keyword>
<name>A0AA38YMU1_VITRO</name>
<feature type="compositionally biased region" description="Acidic residues" evidence="3">
    <location>
        <begin position="63"/>
        <end position="79"/>
    </location>
</feature>
<feature type="region of interest" description="Disordered" evidence="3">
    <location>
        <begin position="614"/>
        <end position="640"/>
    </location>
</feature>
<dbReference type="InterPro" id="IPR001487">
    <property type="entry name" value="Bromodomain"/>
</dbReference>
<organism evidence="5 6">
    <name type="scientific">Vitis rotundifolia</name>
    <name type="common">Muscadine grape</name>
    <dbReference type="NCBI Taxonomy" id="103349"/>
    <lineage>
        <taxon>Eukaryota</taxon>
        <taxon>Viridiplantae</taxon>
        <taxon>Streptophyta</taxon>
        <taxon>Embryophyta</taxon>
        <taxon>Tracheophyta</taxon>
        <taxon>Spermatophyta</taxon>
        <taxon>Magnoliopsida</taxon>
        <taxon>eudicotyledons</taxon>
        <taxon>Gunneridae</taxon>
        <taxon>Pentapetalae</taxon>
        <taxon>rosids</taxon>
        <taxon>Vitales</taxon>
        <taxon>Vitaceae</taxon>
        <taxon>Viteae</taxon>
        <taxon>Vitis</taxon>
    </lineage>
</organism>
<feature type="compositionally biased region" description="Polar residues" evidence="3">
    <location>
        <begin position="311"/>
        <end position="332"/>
    </location>
</feature>
<feature type="region of interest" description="Disordered" evidence="3">
    <location>
        <begin position="1"/>
        <end position="168"/>
    </location>
</feature>
<dbReference type="InterPro" id="IPR018359">
    <property type="entry name" value="Bromodomain_CS"/>
</dbReference>
<feature type="region of interest" description="Disordered" evidence="3">
    <location>
        <begin position="486"/>
        <end position="511"/>
    </location>
</feature>
<dbReference type="CDD" id="cd04369">
    <property type="entry name" value="Bromodomain"/>
    <property type="match status" value="1"/>
</dbReference>
<dbReference type="InterPro" id="IPR051831">
    <property type="entry name" value="Bromodomain_contain_prot"/>
</dbReference>
<dbReference type="PANTHER" id="PTHR22881:SF11">
    <property type="entry name" value="BROMODOMAIN-CONTAINING PROTEIN DDB_G0270170-LIKE ISOFORM X1"/>
    <property type="match status" value="1"/>
</dbReference>
<dbReference type="SMART" id="SM00297">
    <property type="entry name" value="BROMO"/>
    <property type="match status" value="1"/>
</dbReference>
<dbReference type="SUPFAM" id="SSF47370">
    <property type="entry name" value="Bromodomain"/>
    <property type="match status" value="1"/>
</dbReference>
<keyword evidence="1 2" id="KW-0103">Bromodomain</keyword>
<evidence type="ECO:0000256" key="3">
    <source>
        <dbReference type="SAM" id="MobiDB-lite"/>
    </source>
</evidence>
<feature type="compositionally biased region" description="Polar residues" evidence="3">
    <location>
        <begin position="93"/>
        <end position="120"/>
    </location>
</feature>
<reference evidence="5 6" key="1">
    <citation type="journal article" date="2023" name="BMC Biotechnol.">
        <title>Vitis rotundifolia cv Carlos genome sequencing.</title>
        <authorList>
            <person name="Huff M."/>
            <person name="Hulse-Kemp A."/>
            <person name="Scheffler B."/>
            <person name="Youngblood R."/>
            <person name="Simpson S."/>
            <person name="Babiker E."/>
            <person name="Staton M."/>
        </authorList>
    </citation>
    <scope>NUCLEOTIDE SEQUENCE [LARGE SCALE GENOMIC DNA]</scope>
    <source>
        <tissue evidence="5">Leaf</tissue>
    </source>
</reference>
<feature type="region of interest" description="Disordered" evidence="3">
    <location>
        <begin position="656"/>
        <end position="696"/>
    </location>
</feature>
<evidence type="ECO:0000313" key="6">
    <source>
        <dbReference type="Proteomes" id="UP001168098"/>
    </source>
</evidence>
<dbReference type="PANTHER" id="PTHR22881">
    <property type="entry name" value="BROMODOMAIN CONTAINING PROTEIN"/>
    <property type="match status" value="1"/>
</dbReference>
<dbReference type="PROSITE" id="PS00633">
    <property type="entry name" value="BROMODOMAIN_1"/>
    <property type="match status" value="1"/>
</dbReference>
<dbReference type="AlphaFoldDB" id="A0AA38YMU1"/>
<accession>A0AA38YMU1</accession>
<evidence type="ECO:0000256" key="1">
    <source>
        <dbReference type="ARBA" id="ARBA00023117"/>
    </source>
</evidence>
<evidence type="ECO:0000313" key="5">
    <source>
        <dbReference type="EMBL" id="KAJ9673303.1"/>
    </source>
</evidence>
<feature type="domain" description="Bromo" evidence="4">
    <location>
        <begin position="185"/>
        <end position="255"/>
    </location>
</feature>
<dbReference type="InterPro" id="IPR036427">
    <property type="entry name" value="Bromodomain-like_sf"/>
</dbReference>
<dbReference type="Pfam" id="PF00439">
    <property type="entry name" value="Bromodomain"/>
    <property type="match status" value="1"/>
</dbReference>
<evidence type="ECO:0000259" key="4">
    <source>
        <dbReference type="PROSITE" id="PS50014"/>
    </source>
</evidence>
<evidence type="ECO:0000256" key="2">
    <source>
        <dbReference type="PROSITE-ProRule" id="PRU00035"/>
    </source>
</evidence>
<dbReference type="Proteomes" id="UP001168098">
    <property type="component" value="Unassembled WGS sequence"/>
</dbReference>
<dbReference type="Gene3D" id="1.20.920.10">
    <property type="entry name" value="Bromodomain-like"/>
    <property type="match status" value="1"/>
</dbReference>
<proteinExistence type="predicted"/>
<feature type="compositionally biased region" description="Low complexity" evidence="3">
    <location>
        <begin position="672"/>
        <end position="690"/>
    </location>
</feature>
<protein>
    <recommendedName>
        <fullName evidence="4">Bromo domain-containing protein</fullName>
    </recommendedName>
</protein>
<feature type="compositionally biased region" description="Polar residues" evidence="3">
    <location>
        <begin position="621"/>
        <end position="635"/>
    </location>
</feature>
<feature type="compositionally biased region" description="Basic residues" evidence="3">
    <location>
        <begin position="285"/>
        <end position="298"/>
    </location>
</feature>
<gene>
    <name evidence="5" type="ORF">PVL29_023100</name>
</gene>
<dbReference type="EMBL" id="JARBHA010000018">
    <property type="protein sequence ID" value="KAJ9673303.1"/>
    <property type="molecule type" value="Genomic_DNA"/>
</dbReference>
<dbReference type="PRINTS" id="PR00503">
    <property type="entry name" value="BROMODOMAIN"/>
</dbReference>
<dbReference type="PROSITE" id="PS50014">
    <property type="entry name" value="BROMODOMAIN_2"/>
    <property type="match status" value="1"/>
</dbReference>
<comment type="caution">
    <text evidence="5">The sequence shown here is derived from an EMBL/GenBank/DDBJ whole genome shotgun (WGS) entry which is preliminary data.</text>
</comment>
<sequence>MGKVAEMKKKKKGRPSLLDLQKRSLKEQEQQPQNPNLKNPNFPNPNPNSTRRSTRRSAKEDEILPEPDWIEGVGDDDDERKEKKLKLLRRLSPNHTQNPGSLPNSVSLHSVSYASNSNADVENHEASLKKRKINAVGDGSGQTTAEKEEKVAKATDTPQGSRLESGPTTPLPDKKLLVFILDRLQKKDTHGVFLEPVDPEELPDYHDIIEHPMDFGTVRKKLDGGLYSNLEQFESDIFLICSNAMQYNAPDTVYFRQARTIQELAKRDFANLRQEGDDGEPQPKIVRRGRPPTKHLKKSLGSSPLECVAPETSSEATLATGGDNSISSNSYNLRKGPTPCKFRPADISVKAQYGSRNSDNYSSWLSEWNNEFPASILKGVSTKHGKKPFELDENRRDTYKHPLASNHEPSVLTTLHGELKQLMSVGLHSDHGYARSLARFAADLGQDVWKIAAKKIANVLPVGVEFGPGWVGENEALAQRPSLLCENQKSSNNSTPPHPQPPPTTSGSSLFVANKSSLPCKEESGEAVRGLNSQIDLTSRPAPPEIHQTLGIRPGLNGFIGGFGFNPSSQMGMARLAMPAGNSSTQEASMPSQKLGMVSNSSSIPIHPMQANHFASDRPESSVSSNTPHSRNLAESGSLMKVHTPPEVLIGGKASWQGLPQRIPPDLNVRFQAPGSPSSSTTPIASSQQPDLALQL</sequence>
<feature type="compositionally biased region" description="Low complexity" evidence="3">
    <location>
        <begin position="30"/>
        <end position="41"/>
    </location>
</feature>
<feature type="region of interest" description="Disordered" evidence="3">
    <location>
        <begin position="272"/>
        <end position="337"/>
    </location>
</feature>
<feature type="compositionally biased region" description="Polar residues" evidence="3">
    <location>
        <begin position="156"/>
        <end position="168"/>
    </location>
</feature>
<feature type="compositionally biased region" description="Basic and acidic residues" evidence="3">
    <location>
        <begin position="20"/>
        <end position="29"/>
    </location>
</feature>